<organism evidence="2 3">
    <name type="scientific">Pseudovibrio denitrificans</name>
    <dbReference type="NCBI Taxonomy" id="258256"/>
    <lineage>
        <taxon>Bacteria</taxon>
        <taxon>Pseudomonadati</taxon>
        <taxon>Pseudomonadota</taxon>
        <taxon>Alphaproteobacteria</taxon>
        <taxon>Hyphomicrobiales</taxon>
        <taxon>Stappiaceae</taxon>
        <taxon>Pseudovibrio</taxon>
    </lineage>
</organism>
<evidence type="ECO:0000256" key="1">
    <source>
        <dbReference type="SAM" id="MobiDB-lite"/>
    </source>
</evidence>
<sequence>MVGGVADIQPDTARKQLKSAQGKLKMKDQKQLLRSYMQYAAAHQFIVQM</sequence>
<accession>A0A1I7DL51</accession>
<protein>
    <submittedName>
        <fullName evidence="2">Uncharacterized protein</fullName>
    </submittedName>
</protein>
<dbReference type="RefSeq" id="WP_208609230.1">
    <property type="nucleotide sequence ID" value="NZ_FPBD01000009.1"/>
</dbReference>
<proteinExistence type="predicted"/>
<feature type="region of interest" description="Disordered" evidence="1">
    <location>
        <begin position="1"/>
        <end position="23"/>
    </location>
</feature>
<dbReference type="AlphaFoldDB" id="A0A1I7DL51"/>
<reference evidence="3" key="1">
    <citation type="submission" date="2016-10" db="EMBL/GenBank/DDBJ databases">
        <authorList>
            <person name="Varghese N."/>
            <person name="Submissions S."/>
        </authorList>
    </citation>
    <scope>NUCLEOTIDE SEQUENCE [LARGE SCALE GENOMIC DNA]</scope>
    <source>
        <strain evidence="3">DSM 17465</strain>
    </source>
</reference>
<evidence type="ECO:0000313" key="3">
    <source>
        <dbReference type="Proteomes" id="UP000183371"/>
    </source>
</evidence>
<name>A0A1I7DL51_9HYPH</name>
<gene>
    <name evidence="2" type="ORF">SAMN05444141_10995</name>
</gene>
<evidence type="ECO:0000313" key="2">
    <source>
        <dbReference type="EMBL" id="SFU12356.1"/>
    </source>
</evidence>
<dbReference type="EMBL" id="FPBD01000009">
    <property type="protein sequence ID" value="SFU12356.1"/>
    <property type="molecule type" value="Genomic_DNA"/>
</dbReference>
<dbReference type="Proteomes" id="UP000183371">
    <property type="component" value="Unassembled WGS sequence"/>
</dbReference>
<keyword evidence="3" id="KW-1185">Reference proteome</keyword>